<keyword evidence="1" id="KW-0862">Zinc</keyword>
<protein>
    <recommendedName>
        <fullName evidence="1">Superoxide dismutase [Cu-Zn]</fullName>
        <ecNumber evidence="1">1.15.1.1</ecNumber>
    </recommendedName>
</protein>
<organism evidence="4 5">
    <name type="scientific">Conger conger</name>
    <name type="common">Conger eel</name>
    <name type="synonym">Muraena conger</name>
    <dbReference type="NCBI Taxonomy" id="82655"/>
    <lineage>
        <taxon>Eukaryota</taxon>
        <taxon>Metazoa</taxon>
        <taxon>Chordata</taxon>
        <taxon>Craniata</taxon>
        <taxon>Vertebrata</taxon>
        <taxon>Euteleostomi</taxon>
        <taxon>Actinopterygii</taxon>
        <taxon>Neopterygii</taxon>
        <taxon>Teleostei</taxon>
        <taxon>Anguilliformes</taxon>
        <taxon>Congridae</taxon>
        <taxon>Conger</taxon>
    </lineage>
</organism>
<feature type="signal peptide" evidence="2">
    <location>
        <begin position="1"/>
        <end position="29"/>
    </location>
</feature>
<sequence length="210" mass="23379">MTKMPRNRPSFSYLQLLVFLGFQTFCCEGIPLSEDAPDFNRTEYAVCEMRPSFSLPEGKLQINGQVLFKQGHPKGTLWVMVNLHGFPHKDEQSRAIHIHEFGDLASGCESTGGHYNPVHVDHPNHPGDLGNFSAHHKNIQKLLRAPATLFGEQSILGRAMVIHENEDDMGLGGDEGSLLHGNAGRRLACCIVGISTSRHWDQTLEPTREE</sequence>
<keyword evidence="1" id="KW-0560">Oxidoreductase</keyword>
<dbReference type="EC" id="1.15.1.1" evidence="1"/>
<comment type="function">
    <text evidence="1">Destroys radicals which are normally produced within the cells and which are toxic to biological systems.</text>
</comment>
<dbReference type="SUPFAM" id="SSF49329">
    <property type="entry name" value="Cu,Zn superoxide dismutase-like"/>
    <property type="match status" value="1"/>
</dbReference>
<dbReference type="Proteomes" id="UP001152803">
    <property type="component" value="Unassembled WGS sequence"/>
</dbReference>
<evidence type="ECO:0000313" key="5">
    <source>
        <dbReference type="Proteomes" id="UP001152803"/>
    </source>
</evidence>
<keyword evidence="2" id="KW-0732">Signal</keyword>
<dbReference type="AlphaFoldDB" id="A0A9Q1DFV0"/>
<evidence type="ECO:0000313" key="4">
    <source>
        <dbReference type="EMBL" id="KAJ8268938.1"/>
    </source>
</evidence>
<dbReference type="GO" id="GO:0005507">
    <property type="term" value="F:copper ion binding"/>
    <property type="evidence" value="ECO:0007669"/>
    <property type="project" value="InterPro"/>
</dbReference>
<comment type="cofactor">
    <cofactor evidence="1">
        <name>Cu cation</name>
        <dbReference type="ChEBI" id="CHEBI:23378"/>
    </cofactor>
    <text evidence="1">Binds 1 copper ion per subunit.</text>
</comment>
<comment type="cofactor">
    <cofactor evidence="1">
        <name>Zn(2+)</name>
        <dbReference type="ChEBI" id="CHEBI:29105"/>
    </cofactor>
    <text evidence="1">Binds 1 zinc ion per subunit.</text>
</comment>
<dbReference type="PANTHER" id="PTHR10003">
    <property type="entry name" value="SUPEROXIDE DISMUTASE CU-ZN -RELATED"/>
    <property type="match status" value="1"/>
</dbReference>
<dbReference type="PROSITE" id="PS00087">
    <property type="entry name" value="SOD_CU_ZN_1"/>
    <property type="match status" value="1"/>
</dbReference>
<dbReference type="InterPro" id="IPR036423">
    <property type="entry name" value="SOD-like_Cu/Zn_dom_sf"/>
</dbReference>
<evidence type="ECO:0000256" key="1">
    <source>
        <dbReference type="RuleBase" id="RU000393"/>
    </source>
</evidence>
<gene>
    <name evidence="4" type="ORF">COCON_G00115450</name>
</gene>
<name>A0A9Q1DFV0_CONCO</name>
<dbReference type="OrthoDB" id="666972at2759"/>
<feature type="domain" description="Superoxide dismutase copper/zinc binding" evidence="3">
    <location>
        <begin position="63"/>
        <end position="192"/>
    </location>
</feature>
<dbReference type="InterPro" id="IPR024134">
    <property type="entry name" value="SOD_Cu/Zn_/chaperone"/>
</dbReference>
<comment type="caution">
    <text evidence="4">The sequence shown here is derived from an EMBL/GenBank/DDBJ whole genome shotgun (WGS) entry which is preliminary data.</text>
</comment>
<dbReference type="InterPro" id="IPR018152">
    <property type="entry name" value="SOD_Cu/Zn_BS"/>
</dbReference>
<comment type="catalytic activity">
    <reaction evidence="1">
        <text>2 superoxide + 2 H(+) = H2O2 + O2</text>
        <dbReference type="Rhea" id="RHEA:20696"/>
        <dbReference type="ChEBI" id="CHEBI:15378"/>
        <dbReference type="ChEBI" id="CHEBI:15379"/>
        <dbReference type="ChEBI" id="CHEBI:16240"/>
        <dbReference type="ChEBI" id="CHEBI:18421"/>
        <dbReference type="EC" id="1.15.1.1"/>
    </reaction>
</comment>
<keyword evidence="5" id="KW-1185">Reference proteome</keyword>
<evidence type="ECO:0000259" key="3">
    <source>
        <dbReference type="Pfam" id="PF00080"/>
    </source>
</evidence>
<dbReference type="Gene3D" id="2.60.40.200">
    <property type="entry name" value="Superoxide dismutase, copper/zinc binding domain"/>
    <property type="match status" value="1"/>
</dbReference>
<dbReference type="GO" id="GO:0004784">
    <property type="term" value="F:superoxide dismutase activity"/>
    <property type="evidence" value="ECO:0007669"/>
    <property type="project" value="UniProtKB-EC"/>
</dbReference>
<dbReference type="Pfam" id="PF00080">
    <property type="entry name" value="Sod_Cu"/>
    <property type="match status" value="1"/>
</dbReference>
<proteinExistence type="inferred from homology"/>
<comment type="similarity">
    <text evidence="1">Belongs to the Cu-Zn superoxide dismutase family.</text>
</comment>
<keyword evidence="1" id="KW-0186">Copper</keyword>
<reference evidence="4" key="1">
    <citation type="journal article" date="2023" name="Science">
        <title>Genome structures resolve the early diversification of teleost fishes.</title>
        <authorList>
            <person name="Parey E."/>
            <person name="Louis A."/>
            <person name="Montfort J."/>
            <person name="Bouchez O."/>
            <person name="Roques C."/>
            <person name="Iampietro C."/>
            <person name="Lluch J."/>
            <person name="Castinel A."/>
            <person name="Donnadieu C."/>
            <person name="Desvignes T."/>
            <person name="Floi Bucao C."/>
            <person name="Jouanno E."/>
            <person name="Wen M."/>
            <person name="Mejri S."/>
            <person name="Dirks R."/>
            <person name="Jansen H."/>
            <person name="Henkel C."/>
            <person name="Chen W.J."/>
            <person name="Zahm M."/>
            <person name="Cabau C."/>
            <person name="Klopp C."/>
            <person name="Thompson A.W."/>
            <person name="Robinson-Rechavi M."/>
            <person name="Braasch I."/>
            <person name="Lecointre G."/>
            <person name="Bobe J."/>
            <person name="Postlethwait J.H."/>
            <person name="Berthelot C."/>
            <person name="Roest Crollius H."/>
            <person name="Guiguen Y."/>
        </authorList>
    </citation>
    <scope>NUCLEOTIDE SEQUENCE</scope>
    <source>
        <strain evidence="4">Concon-B</strain>
    </source>
</reference>
<dbReference type="PRINTS" id="PR00068">
    <property type="entry name" value="CUZNDISMTASE"/>
</dbReference>
<evidence type="ECO:0000256" key="2">
    <source>
        <dbReference type="SAM" id="SignalP"/>
    </source>
</evidence>
<dbReference type="EMBL" id="JAFJMO010000008">
    <property type="protein sequence ID" value="KAJ8268938.1"/>
    <property type="molecule type" value="Genomic_DNA"/>
</dbReference>
<feature type="chain" id="PRO_5040387598" description="Superoxide dismutase [Cu-Zn]" evidence="2">
    <location>
        <begin position="30"/>
        <end position="210"/>
    </location>
</feature>
<keyword evidence="1" id="KW-0479">Metal-binding</keyword>
<dbReference type="PROSITE" id="PS00332">
    <property type="entry name" value="SOD_CU_ZN_2"/>
    <property type="match status" value="1"/>
</dbReference>
<dbReference type="InterPro" id="IPR001424">
    <property type="entry name" value="SOD_Cu_Zn_dom"/>
</dbReference>
<accession>A0A9Q1DFV0</accession>